<keyword evidence="7" id="KW-0472">Membrane</keyword>
<dbReference type="Pfam" id="PF02518">
    <property type="entry name" value="HATPase_c"/>
    <property type="match status" value="1"/>
</dbReference>
<dbReference type="SUPFAM" id="SSF55785">
    <property type="entry name" value="PYP-like sensor domain (PAS domain)"/>
    <property type="match status" value="1"/>
</dbReference>
<dbReference type="AlphaFoldDB" id="A0AAN2BJR2"/>
<organism evidence="11 12">
    <name type="scientific">Marinagarivorans cellulosilyticus</name>
    <dbReference type="NCBI Taxonomy" id="2721545"/>
    <lineage>
        <taxon>Bacteria</taxon>
        <taxon>Pseudomonadati</taxon>
        <taxon>Pseudomonadota</taxon>
        <taxon>Gammaproteobacteria</taxon>
        <taxon>Cellvibrionales</taxon>
        <taxon>Cellvibrionaceae</taxon>
        <taxon>Marinagarivorans</taxon>
    </lineage>
</organism>
<dbReference type="InterPro" id="IPR013656">
    <property type="entry name" value="PAS_4"/>
</dbReference>
<dbReference type="SMART" id="SM00387">
    <property type="entry name" value="HATPase_c"/>
    <property type="match status" value="1"/>
</dbReference>
<dbReference type="GO" id="GO:0005886">
    <property type="term" value="C:plasma membrane"/>
    <property type="evidence" value="ECO:0007669"/>
    <property type="project" value="UniProtKB-ARBA"/>
</dbReference>
<dbReference type="EMBL" id="AP023086">
    <property type="protein sequence ID" value="BCD97217.1"/>
    <property type="molecule type" value="Genomic_DNA"/>
</dbReference>
<dbReference type="CDD" id="cd00075">
    <property type="entry name" value="HATPase"/>
    <property type="match status" value="1"/>
</dbReference>
<dbReference type="InterPro" id="IPR011006">
    <property type="entry name" value="CheY-like_superfamily"/>
</dbReference>
<dbReference type="InterPro" id="IPR004358">
    <property type="entry name" value="Sig_transdc_His_kin-like_C"/>
</dbReference>
<dbReference type="InterPro" id="IPR003594">
    <property type="entry name" value="HATPase_dom"/>
</dbReference>
<evidence type="ECO:0000256" key="3">
    <source>
        <dbReference type="ARBA" id="ARBA00022553"/>
    </source>
</evidence>
<dbReference type="PROSITE" id="PS50109">
    <property type="entry name" value="HIS_KIN"/>
    <property type="match status" value="1"/>
</dbReference>
<evidence type="ECO:0000313" key="11">
    <source>
        <dbReference type="EMBL" id="BCD97217.1"/>
    </source>
</evidence>
<evidence type="ECO:0000256" key="1">
    <source>
        <dbReference type="ARBA" id="ARBA00000085"/>
    </source>
</evidence>
<dbReference type="Pfam" id="PF00512">
    <property type="entry name" value="HisKA"/>
    <property type="match status" value="1"/>
</dbReference>
<feature type="domain" description="Histidine kinase" evidence="9">
    <location>
        <begin position="311"/>
        <end position="529"/>
    </location>
</feature>
<dbReference type="GO" id="GO:0000155">
    <property type="term" value="F:phosphorelay sensor kinase activity"/>
    <property type="evidence" value="ECO:0007669"/>
    <property type="project" value="InterPro"/>
</dbReference>
<evidence type="ECO:0000256" key="4">
    <source>
        <dbReference type="ARBA" id="ARBA00022679"/>
    </source>
</evidence>
<dbReference type="SUPFAM" id="SSF55874">
    <property type="entry name" value="ATPase domain of HSP90 chaperone/DNA topoisomerase II/histidine kinase"/>
    <property type="match status" value="1"/>
</dbReference>
<dbReference type="EC" id="2.7.13.3" evidence="2"/>
<dbReference type="InterPro" id="IPR035965">
    <property type="entry name" value="PAS-like_dom_sf"/>
</dbReference>
<dbReference type="FunFam" id="3.30.565.10:FF:000006">
    <property type="entry name" value="Sensor histidine kinase WalK"/>
    <property type="match status" value="1"/>
</dbReference>
<evidence type="ECO:0000256" key="5">
    <source>
        <dbReference type="ARBA" id="ARBA00022777"/>
    </source>
</evidence>
<dbReference type="SMART" id="SM00388">
    <property type="entry name" value="HisKA"/>
    <property type="match status" value="1"/>
</dbReference>
<dbReference type="Gene3D" id="3.30.565.10">
    <property type="entry name" value="Histidine kinase-like ATPase, C-terminal domain"/>
    <property type="match status" value="1"/>
</dbReference>
<dbReference type="SMART" id="SM00448">
    <property type="entry name" value="REC"/>
    <property type="match status" value="1"/>
</dbReference>
<keyword evidence="12" id="KW-1185">Reference proteome</keyword>
<dbReference type="CDD" id="cd17580">
    <property type="entry name" value="REC_2_DhkD-like"/>
    <property type="match status" value="1"/>
</dbReference>
<dbReference type="PANTHER" id="PTHR43547:SF2">
    <property type="entry name" value="HYBRID SIGNAL TRANSDUCTION HISTIDINE KINASE C"/>
    <property type="match status" value="1"/>
</dbReference>
<dbReference type="SUPFAM" id="SSF47384">
    <property type="entry name" value="Homodimeric domain of signal transducing histidine kinase"/>
    <property type="match status" value="1"/>
</dbReference>
<dbReference type="CDD" id="cd00082">
    <property type="entry name" value="HisKA"/>
    <property type="match status" value="1"/>
</dbReference>
<dbReference type="PROSITE" id="PS50110">
    <property type="entry name" value="RESPONSE_REGULATORY"/>
    <property type="match status" value="1"/>
</dbReference>
<dbReference type="SMART" id="SM00091">
    <property type="entry name" value="PAS"/>
    <property type="match status" value="1"/>
</dbReference>
<dbReference type="InterPro" id="IPR036097">
    <property type="entry name" value="HisK_dim/P_sf"/>
</dbReference>
<dbReference type="InterPro" id="IPR000014">
    <property type="entry name" value="PAS"/>
</dbReference>
<dbReference type="Gene3D" id="3.40.50.2300">
    <property type="match status" value="1"/>
</dbReference>
<dbReference type="Gene3D" id="3.30.450.20">
    <property type="entry name" value="PAS domain"/>
    <property type="match status" value="2"/>
</dbReference>
<evidence type="ECO:0000259" key="9">
    <source>
        <dbReference type="PROSITE" id="PS50109"/>
    </source>
</evidence>
<dbReference type="Pfam" id="PF00072">
    <property type="entry name" value="Response_reg"/>
    <property type="match status" value="1"/>
</dbReference>
<dbReference type="Proteomes" id="UP001320119">
    <property type="component" value="Chromosome"/>
</dbReference>
<dbReference type="InterPro" id="IPR036890">
    <property type="entry name" value="HATPase_C_sf"/>
</dbReference>
<protein>
    <recommendedName>
        <fullName evidence="2">histidine kinase</fullName>
        <ecNumber evidence="2">2.7.13.3</ecNumber>
    </recommendedName>
</protein>
<dbReference type="FunFam" id="1.10.287.130:FF:000001">
    <property type="entry name" value="Two-component sensor histidine kinase"/>
    <property type="match status" value="1"/>
</dbReference>
<dbReference type="InterPro" id="IPR003661">
    <property type="entry name" value="HisK_dim/P_dom"/>
</dbReference>
<evidence type="ECO:0000256" key="7">
    <source>
        <dbReference type="ARBA" id="ARBA00023136"/>
    </source>
</evidence>
<reference evidence="11 12" key="1">
    <citation type="journal article" date="2022" name="IScience">
        <title>An ultrasensitive nanofiber-based assay for enzymatic hydrolysis and deep-sea microbial degradation of cellulose.</title>
        <authorList>
            <person name="Tsudome M."/>
            <person name="Tachioka M."/>
            <person name="Miyazaki M."/>
            <person name="Uchimura K."/>
            <person name="Tsuda M."/>
            <person name="Takaki Y."/>
            <person name="Deguchi S."/>
        </authorList>
    </citation>
    <scope>NUCLEOTIDE SEQUENCE [LARGE SCALE GENOMIC DNA]</scope>
    <source>
        <strain evidence="11 12">GE09</strain>
    </source>
</reference>
<dbReference type="RefSeq" id="WP_236986691.1">
    <property type="nucleotide sequence ID" value="NZ_AP023086.1"/>
</dbReference>
<keyword evidence="5" id="KW-0418">Kinase</keyword>
<sequence length="667" mass="73946">MPPEGRTSPALNFLSGGGEMGALIRAYDWDTTSLGNPEHWPQPLKTSLRILLSTGHPMFIWWGPDLIQFYNDAYRRSIGPERHPSALGQKGQECWQEIWPIIKPQIDLVLDGQGHTWNENQLVPITRHGKREDVYWTYSYGPIDDPQAKNGVGGLLVVCSETTEQVLAEQRMKAAESRWRTLFDQAPGFMCVLQGPEHRFEYANKNYFEIIGQRDILGKRVIDVVPEVSNQGFIQLLDQVYLTGKTYKGVETPLSIAGAEPIYIDFVYQPIIDEHDKVTGILVDGYNVTKRVKFSQSLREQDRRKDEFLAMLAHELRNPLAPIRNASELLTQATQSNKKLQKIGHVLARQVTQLTRLMDDLLDISRISRNRISLTVEPLNVFNAIEMALESLSNSIKLKRHTVNFDATPSTVFINGDLTRIVQCFSNVIGNAVKYTPPGGEIDIKLATEQGSAVITVSDNGCGISQDMLNNVFELFVQAKQTLDRSQGGLGIGLNIVQRLVKMHGGSISVASEGTGLGSRFTICLPQTVAPNVAADNNSAPAKIARSILVVDDNKDAADTLAELLTFQAHNVAVAYTAQQALEAVDSFEPEFILLDIGLPDMNGYEVAQCILNKYSDKVLVALTGYGQPSDVSRAKDAGFNFHFTKPVMLSDLENVFNFAESSLEPV</sequence>
<dbReference type="KEGG" id="marq:MARGE09_P1418"/>
<evidence type="ECO:0000313" key="12">
    <source>
        <dbReference type="Proteomes" id="UP001320119"/>
    </source>
</evidence>
<dbReference type="PRINTS" id="PR00344">
    <property type="entry name" value="BCTRLSENSOR"/>
</dbReference>
<dbReference type="InterPro" id="IPR005467">
    <property type="entry name" value="His_kinase_dom"/>
</dbReference>
<name>A0AAN2BJR2_9GAMM</name>
<feature type="domain" description="Response regulatory" evidence="10">
    <location>
        <begin position="547"/>
        <end position="661"/>
    </location>
</feature>
<evidence type="ECO:0000256" key="8">
    <source>
        <dbReference type="PROSITE-ProRule" id="PRU00169"/>
    </source>
</evidence>
<accession>A0AAN2BJR2</accession>
<keyword evidence="3 8" id="KW-0597">Phosphoprotein</keyword>
<dbReference type="Pfam" id="PF08448">
    <property type="entry name" value="PAS_4"/>
    <property type="match status" value="1"/>
</dbReference>
<dbReference type="InterPro" id="IPR001789">
    <property type="entry name" value="Sig_transdc_resp-reg_receiver"/>
</dbReference>
<dbReference type="PANTHER" id="PTHR43547">
    <property type="entry name" value="TWO-COMPONENT HISTIDINE KINASE"/>
    <property type="match status" value="1"/>
</dbReference>
<keyword evidence="6" id="KW-0902">Two-component regulatory system</keyword>
<comment type="catalytic activity">
    <reaction evidence="1">
        <text>ATP + protein L-histidine = ADP + protein N-phospho-L-histidine.</text>
        <dbReference type="EC" id="2.7.13.3"/>
    </reaction>
</comment>
<evidence type="ECO:0000256" key="6">
    <source>
        <dbReference type="ARBA" id="ARBA00023012"/>
    </source>
</evidence>
<proteinExistence type="predicted"/>
<dbReference type="Gene3D" id="1.10.287.130">
    <property type="match status" value="1"/>
</dbReference>
<gene>
    <name evidence="11" type="ORF">MARGE09_P1418</name>
</gene>
<dbReference type="SUPFAM" id="SSF52172">
    <property type="entry name" value="CheY-like"/>
    <property type="match status" value="1"/>
</dbReference>
<evidence type="ECO:0000256" key="2">
    <source>
        <dbReference type="ARBA" id="ARBA00012438"/>
    </source>
</evidence>
<feature type="modified residue" description="4-aspartylphosphate" evidence="8">
    <location>
        <position position="596"/>
    </location>
</feature>
<evidence type="ECO:0000259" key="10">
    <source>
        <dbReference type="PROSITE" id="PS50110"/>
    </source>
</evidence>
<keyword evidence="4" id="KW-0808">Transferase</keyword>